<feature type="region of interest" description="Disordered" evidence="1">
    <location>
        <begin position="215"/>
        <end position="248"/>
    </location>
</feature>
<keyword evidence="2" id="KW-0812">Transmembrane</keyword>
<dbReference type="STRING" id="937775.Metlim_1002"/>
<dbReference type="AlphaFoldDB" id="H1YZA0"/>
<dbReference type="HOGENOM" id="CLU_1118220_0_0_2"/>
<proteinExistence type="predicted"/>
<sequence length="248" mass="27659">MILQIIFLFLLLVLLTAVLHIFIFPVHIGLKGGYPFKCGVVFEFRWGIASVSGDVKDGFLTVRLYGFKVFRKPVDELNKNNSGDEEQKDSKSVESEDLTVGDKKDLLKIICFAKDNFLTEEFSSLLRLIKFDSLHTDITVGLDDPVLTGKVYGYLMAVSGFLYSCRGLSLNAYSRFDRPAFEVYCDGRVRVCGIYRILFFALKTYRRLRGAGLAGKKTDAKDKSSGTKDGISEGRGAESSLKGMNNPV</sequence>
<evidence type="ECO:0000256" key="1">
    <source>
        <dbReference type="SAM" id="MobiDB-lite"/>
    </source>
</evidence>
<feature type="transmembrane region" description="Helical" evidence="2">
    <location>
        <begin position="6"/>
        <end position="28"/>
    </location>
</feature>
<keyword evidence="2" id="KW-0472">Membrane</keyword>
<keyword evidence="4" id="KW-1185">Reference proteome</keyword>
<evidence type="ECO:0008006" key="5">
    <source>
        <dbReference type="Google" id="ProtNLM"/>
    </source>
</evidence>
<evidence type="ECO:0000313" key="3">
    <source>
        <dbReference type="EMBL" id="EHQ35124.1"/>
    </source>
</evidence>
<accession>H1YZA0</accession>
<feature type="compositionally biased region" description="Basic and acidic residues" evidence="1">
    <location>
        <begin position="216"/>
        <end position="236"/>
    </location>
</feature>
<evidence type="ECO:0000256" key="2">
    <source>
        <dbReference type="SAM" id="Phobius"/>
    </source>
</evidence>
<protein>
    <recommendedName>
        <fullName evidence="5">DUF2953 domain-containing protein</fullName>
    </recommendedName>
</protein>
<dbReference type="InParanoid" id="H1YZA0"/>
<organism evidence="3 4">
    <name type="scientific">Methanoplanus limicola DSM 2279</name>
    <dbReference type="NCBI Taxonomy" id="937775"/>
    <lineage>
        <taxon>Archaea</taxon>
        <taxon>Methanobacteriati</taxon>
        <taxon>Methanobacteriota</taxon>
        <taxon>Stenosarchaea group</taxon>
        <taxon>Methanomicrobia</taxon>
        <taxon>Methanomicrobiales</taxon>
        <taxon>Methanomicrobiaceae</taxon>
        <taxon>Methanoplanus</taxon>
    </lineage>
</organism>
<dbReference type="RefSeq" id="WP_004076855.1">
    <property type="nucleotide sequence ID" value="NZ_CM001436.1"/>
</dbReference>
<dbReference type="Proteomes" id="UP000005741">
    <property type="component" value="Chromosome"/>
</dbReference>
<keyword evidence="2" id="KW-1133">Transmembrane helix</keyword>
<dbReference type="InterPro" id="IPR021338">
    <property type="entry name" value="DUF2953"/>
</dbReference>
<gene>
    <name evidence="3" type="ORF">Metlim_1002</name>
</gene>
<evidence type="ECO:0000313" key="4">
    <source>
        <dbReference type="Proteomes" id="UP000005741"/>
    </source>
</evidence>
<name>H1YZA0_9EURY</name>
<reference evidence="3 4" key="1">
    <citation type="submission" date="2011-10" db="EMBL/GenBank/DDBJ databases">
        <title>The Improved High-Quality Draft genome of Methanoplanus limicola DSM 2279.</title>
        <authorList>
            <consortium name="US DOE Joint Genome Institute (JGI-PGF)"/>
            <person name="Lucas S."/>
            <person name="Copeland A."/>
            <person name="Lapidus A."/>
            <person name="Glavina del Rio T."/>
            <person name="Dalin E."/>
            <person name="Tice H."/>
            <person name="Bruce D."/>
            <person name="Goodwin L."/>
            <person name="Pitluck S."/>
            <person name="Peters L."/>
            <person name="Mikhailova N."/>
            <person name="Lu M."/>
            <person name="Kyrpides N."/>
            <person name="Mavromatis K."/>
            <person name="Ivanova N."/>
            <person name="Markowitz V."/>
            <person name="Cheng J.-F."/>
            <person name="Hugenholtz P."/>
            <person name="Woyke T."/>
            <person name="Wu D."/>
            <person name="Wirth R."/>
            <person name="Brambilla E.-M."/>
            <person name="Klenk H.-P."/>
            <person name="Eisen J.A."/>
        </authorList>
    </citation>
    <scope>NUCLEOTIDE SEQUENCE [LARGE SCALE GENOMIC DNA]</scope>
    <source>
        <strain evidence="3 4">DSM 2279</strain>
    </source>
</reference>
<dbReference type="EMBL" id="CM001436">
    <property type="protein sequence ID" value="EHQ35124.1"/>
    <property type="molecule type" value="Genomic_DNA"/>
</dbReference>
<dbReference type="Pfam" id="PF11167">
    <property type="entry name" value="DUF2953"/>
    <property type="match status" value="1"/>
</dbReference>